<dbReference type="OrthoDB" id="5514100at2"/>
<name>A0A250I8G7_9BACT</name>
<organism evidence="2 3">
    <name type="scientific">Melittangium boletus DSM 14713</name>
    <dbReference type="NCBI Taxonomy" id="1294270"/>
    <lineage>
        <taxon>Bacteria</taxon>
        <taxon>Pseudomonadati</taxon>
        <taxon>Myxococcota</taxon>
        <taxon>Myxococcia</taxon>
        <taxon>Myxococcales</taxon>
        <taxon>Cystobacterineae</taxon>
        <taxon>Archangiaceae</taxon>
        <taxon>Melittangium</taxon>
    </lineage>
</organism>
<evidence type="ECO:0000313" key="2">
    <source>
        <dbReference type="EMBL" id="ATB28164.1"/>
    </source>
</evidence>
<accession>A0A250I8G7</accession>
<dbReference type="InterPro" id="IPR025959">
    <property type="entry name" value="Winged_HTH_dom"/>
</dbReference>
<feature type="domain" description="Winged helix-turn helix" evidence="1">
    <location>
        <begin position="84"/>
        <end position="129"/>
    </location>
</feature>
<proteinExistence type="predicted"/>
<evidence type="ECO:0000313" key="3">
    <source>
        <dbReference type="Proteomes" id="UP000217289"/>
    </source>
</evidence>
<dbReference type="Pfam" id="PF13551">
    <property type="entry name" value="HTH_29"/>
    <property type="match status" value="1"/>
</dbReference>
<protein>
    <recommendedName>
        <fullName evidence="1">Winged helix-turn helix domain-containing protein</fullName>
    </recommendedName>
</protein>
<dbReference type="AlphaFoldDB" id="A0A250I8G7"/>
<dbReference type="KEGG" id="mbd:MEBOL_001610"/>
<sequence>MFQRAQALLLVAEGHTLAQAAHVTGLSRPTVYFWLKRYVQQRRVEALHDGPRRGRPPAADCIGPEQILLELSSPPSDWGYSTHTWTVALLAGHLERRYGCPINPRTLRRRMKAMGLRWKRPRYVFSEKAPHLPQKKERLSVG</sequence>
<gene>
    <name evidence="2" type="ORF">MEBOL_001610</name>
</gene>
<dbReference type="SUPFAM" id="SSF46689">
    <property type="entry name" value="Homeodomain-like"/>
    <property type="match status" value="1"/>
</dbReference>
<dbReference type="Proteomes" id="UP000217289">
    <property type="component" value="Chromosome"/>
</dbReference>
<dbReference type="RefSeq" id="WP_157774814.1">
    <property type="nucleotide sequence ID" value="NZ_CP022163.1"/>
</dbReference>
<dbReference type="Pfam" id="PF13592">
    <property type="entry name" value="HTH_33"/>
    <property type="match status" value="1"/>
</dbReference>
<dbReference type="EMBL" id="CP022163">
    <property type="protein sequence ID" value="ATB28164.1"/>
    <property type="molecule type" value="Genomic_DNA"/>
</dbReference>
<reference evidence="2 3" key="1">
    <citation type="submission" date="2017-06" db="EMBL/GenBank/DDBJ databases">
        <authorList>
            <person name="Kim H.J."/>
            <person name="Triplett B.A."/>
        </authorList>
    </citation>
    <scope>NUCLEOTIDE SEQUENCE [LARGE SCALE GENOMIC DNA]</scope>
    <source>
        <strain evidence="2 3">DSM 14713</strain>
    </source>
</reference>
<dbReference type="InterPro" id="IPR009057">
    <property type="entry name" value="Homeodomain-like_sf"/>
</dbReference>
<evidence type="ECO:0000259" key="1">
    <source>
        <dbReference type="Pfam" id="PF13592"/>
    </source>
</evidence>
<keyword evidence="3" id="KW-1185">Reference proteome</keyword>